<evidence type="ECO:0000256" key="2">
    <source>
        <dbReference type="ARBA" id="ARBA00022475"/>
    </source>
</evidence>
<sequence>MSPHTLLAFALASALLGLVPGPGVLSIVGYAVASGRRVALASVAGMMAGNALAMTLSLVGVGALLDASALAFAVVKWTGALYLVGLGIVTLLRSRAAADATGAAAPRPVGARAAFLGNVLVGTFHPKTIVFFVAFAPQFIRADAPYAPQAALLVATFCGVVGCTDTLYALGAARAARLLRGPRAALWTRRAGGGALVASGLAIAAARD</sequence>
<evidence type="ECO:0000256" key="4">
    <source>
        <dbReference type="ARBA" id="ARBA00022989"/>
    </source>
</evidence>
<dbReference type="AlphaFoldDB" id="A0A4V1RTW1"/>
<evidence type="ECO:0000313" key="7">
    <source>
        <dbReference type="EMBL" id="RYC29034.1"/>
    </source>
</evidence>
<evidence type="ECO:0000256" key="5">
    <source>
        <dbReference type="ARBA" id="ARBA00023136"/>
    </source>
</evidence>
<evidence type="ECO:0000256" key="3">
    <source>
        <dbReference type="ARBA" id="ARBA00022692"/>
    </source>
</evidence>
<dbReference type="Proteomes" id="UP000290759">
    <property type="component" value="Unassembled WGS sequence"/>
</dbReference>
<dbReference type="PIRSF" id="PIRSF006324">
    <property type="entry name" value="LeuE"/>
    <property type="match status" value="1"/>
</dbReference>
<reference evidence="7 8" key="2">
    <citation type="submission" date="2019-02" db="EMBL/GenBank/DDBJ databases">
        <title>'Lichenibacterium ramalinii' gen. nov. sp. nov., 'Lichenibacterium minor' gen. nov. sp. nov.</title>
        <authorList>
            <person name="Pankratov T."/>
        </authorList>
    </citation>
    <scope>NUCLEOTIDE SEQUENCE [LARGE SCALE GENOMIC DNA]</scope>
    <source>
        <strain evidence="7 8">RmlP026</strain>
    </source>
</reference>
<evidence type="ECO:0000256" key="1">
    <source>
        <dbReference type="ARBA" id="ARBA00004651"/>
    </source>
</evidence>
<dbReference type="PANTHER" id="PTHR30086">
    <property type="entry name" value="ARGININE EXPORTER PROTEIN ARGO"/>
    <property type="match status" value="1"/>
</dbReference>
<dbReference type="GO" id="GO:0005886">
    <property type="term" value="C:plasma membrane"/>
    <property type="evidence" value="ECO:0007669"/>
    <property type="project" value="UniProtKB-SubCell"/>
</dbReference>
<feature type="transmembrane region" description="Helical" evidence="6">
    <location>
        <begin position="39"/>
        <end position="64"/>
    </location>
</feature>
<comment type="subcellular location">
    <subcellularLocation>
        <location evidence="1">Cell membrane</location>
        <topology evidence="1">Multi-pass membrane protein</topology>
    </subcellularLocation>
</comment>
<organism evidence="7 8">
    <name type="scientific">Lichenibacterium minor</name>
    <dbReference type="NCBI Taxonomy" id="2316528"/>
    <lineage>
        <taxon>Bacteria</taxon>
        <taxon>Pseudomonadati</taxon>
        <taxon>Pseudomonadota</taxon>
        <taxon>Alphaproteobacteria</taxon>
        <taxon>Hyphomicrobiales</taxon>
        <taxon>Lichenihabitantaceae</taxon>
        <taxon>Lichenibacterium</taxon>
    </lineage>
</organism>
<keyword evidence="2" id="KW-1003">Cell membrane</keyword>
<dbReference type="RefSeq" id="WP_129229880.1">
    <property type="nucleotide sequence ID" value="NZ_QYBB01000076.1"/>
</dbReference>
<feature type="transmembrane region" description="Helical" evidence="6">
    <location>
        <begin position="6"/>
        <end position="32"/>
    </location>
</feature>
<gene>
    <name evidence="7" type="ORF">D3273_26075</name>
</gene>
<keyword evidence="3 6" id="KW-0812">Transmembrane</keyword>
<evidence type="ECO:0000313" key="8">
    <source>
        <dbReference type="Proteomes" id="UP000290759"/>
    </source>
</evidence>
<dbReference type="GO" id="GO:0015171">
    <property type="term" value="F:amino acid transmembrane transporter activity"/>
    <property type="evidence" value="ECO:0007669"/>
    <property type="project" value="TreeGrafter"/>
</dbReference>
<keyword evidence="5 6" id="KW-0472">Membrane</keyword>
<dbReference type="Pfam" id="PF01810">
    <property type="entry name" value="LysE"/>
    <property type="match status" value="1"/>
</dbReference>
<dbReference type="PANTHER" id="PTHR30086:SF20">
    <property type="entry name" value="ARGININE EXPORTER PROTEIN ARGO-RELATED"/>
    <property type="match status" value="1"/>
</dbReference>
<comment type="caution">
    <text evidence="7">The sequence shown here is derived from an EMBL/GenBank/DDBJ whole genome shotgun (WGS) entry which is preliminary data.</text>
</comment>
<accession>A0A4V1RTW1</accession>
<dbReference type="OrthoDB" id="9804822at2"/>
<name>A0A4V1RTW1_9HYPH</name>
<keyword evidence="4 6" id="KW-1133">Transmembrane helix</keyword>
<keyword evidence="8" id="KW-1185">Reference proteome</keyword>
<reference evidence="7 8" key="1">
    <citation type="submission" date="2018-12" db="EMBL/GenBank/DDBJ databases">
        <authorList>
            <person name="Grouzdev D.S."/>
            <person name="Krutkina M.S."/>
        </authorList>
    </citation>
    <scope>NUCLEOTIDE SEQUENCE [LARGE SCALE GENOMIC DNA]</scope>
    <source>
        <strain evidence="7 8">RmlP026</strain>
    </source>
</reference>
<evidence type="ECO:0000256" key="6">
    <source>
        <dbReference type="SAM" id="Phobius"/>
    </source>
</evidence>
<feature type="transmembrane region" description="Helical" evidence="6">
    <location>
        <begin position="70"/>
        <end position="92"/>
    </location>
</feature>
<proteinExistence type="predicted"/>
<dbReference type="EMBL" id="QYBB01000076">
    <property type="protein sequence ID" value="RYC29034.1"/>
    <property type="molecule type" value="Genomic_DNA"/>
</dbReference>
<protein>
    <submittedName>
        <fullName evidence="7">LysE family translocator</fullName>
    </submittedName>
</protein>
<feature type="transmembrane region" description="Helical" evidence="6">
    <location>
        <begin position="113"/>
        <end position="140"/>
    </location>
</feature>
<dbReference type="InterPro" id="IPR001123">
    <property type="entry name" value="LeuE-type"/>
</dbReference>
<feature type="transmembrane region" description="Helical" evidence="6">
    <location>
        <begin position="146"/>
        <end position="170"/>
    </location>
</feature>